<comment type="caution">
    <text evidence="3">The sequence shown here is derived from an EMBL/GenBank/DDBJ whole genome shotgun (WGS) entry which is preliminary data.</text>
</comment>
<name>A0A7V8FKS0_9BURK</name>
<reference evidence="4" key="1">
    <citation type="journal article" date="2020" name="MBio">
        <title>Horizontal gene transfer to a defensive symbiont with a reduced genome amongst a multipartite beetle microbiome.</title>
        <authorList>
            <person name="Waterworth S.C."/>
            <person name="Florez L.V."/>
            <person name="Rees E.R."/>
            <person name="Hertweck C."/>
            <person name="Kaltenpoth M."/>
            <person name="Kwan J.C."/>
        </authorList>
    </citation>
    <scope>NUCLEOTIDE SEQUENCE [LARGE SCALE GENOMIC DNA]</scope>
</reference>
<dbReference type="Proteomes" id="UP000461670">
    <property type="component" value="Unassembled WGS sequence"/>
</dbReference>
<dbReference type="Pfam" id="PF03466">
    <property type="entry name" value="LysR_substrate"/>
    <property type="match status" value="1"/>
</dbReference>
<evidence type="ECO:0000256" key="1">
    <source>
        <dbReference type="ARBA" id="ARBA00009437"/>
    </source>
</evidence>
<dbReference type="PANTHER" id="PTHR30537">
    <property type="entry name" value="HTH-TYPE TRANSCRIPTIONAL REGULATOR"/>
    <property type="match status" value="1"/>
</dbReference>
<dbReference type="EMBL" id="WNDQ01000082">
    <property type="protein sequence ID" value="KAF1018550.1"/>
    <property type="molecule type" value="Genomic_DNA"/>
</dbReference>
<comment type="similarity">
    <text evidence="1">Belongs to the LysR transcriptional regulatory family.</text>
</comment>
<dbReference type="InterPro" id="IPR005119">
    <property type="entry name" value="LysR_subst-bd"/>
</dbReference>
<dbReference type="GO" id="GO:0043565">
    <property type="term" value="F:sequence-specific DNA binding"/>
    <property type="evidence" value="ECO:0007669"/>
    <property type="project" value="TreeGrafter"/>
</dbReference>
<evidence type="ECO:0000313" key="3">
    <source>
        <dbReference type="EMBL" id="KAF1018550.1"/>
    </source>
</evidence>
<evidence type="ECO:0000259" key="2">
    <source>
        <dbReference type="Pfam" id="PF03466"/>
    </source>
</evidence>
<organism evidence="3 4">
    <name type="scientific">Paracidovorax wautersii</name>
    <dbReference type="NCBI Taxonomy" id="1177982"/>
    <lineage>
        <taxon>Bacteria</taxon>
        <taxon>Pseudomonadati</taxon>
        <taxon>Pseudomonadota</taxon>
        <taxon>Betaproteobacteria</taxon>
        <taxon>Burkholderiales</taxon>
        <taxon>Comamonadaceae</taxon>
        <taxon>Paracidovorax</taxon>
    </lineage>
</organism>
<dbReference type="Gene3D" id="3.40.190.290">
    <property type="match status" value="1"/>
</dbReference>
<dbReference type="SUPFAM" id="SSF53850">
    <property type="entry name" value="Periplasmic binding protein-like II"/>
    <property type="match status" value="1"/>
</dbReference>
<dbReference type="GO" id="GO:0006351">
    <property type="term" value="P:DNA-templated transcription"/>
    <property type="evidence" value="ECO:0007669"/>
    <property type="project" value="TreeGrafter"/>
</dbReference>
<sequence length="91" mass="10106">MAARGTLRSNDNGTLLEAARAGIGILGGGEWLMARDMAEGRLVRILPDWAFDVDSGIYLVRPSAQLVSARTAAFLAWMREQCRDHMPWCRD</sequence>
<dbReference type="GO" id="GO:0003700">
    <property type="term" value="F:DNA-binding transcription factor activity"/>
    <property type="evidence" value="ECO:0007669"/>
    <property type="project" value="TreeGrafter"/>
</dbReference>
<feature type="domain" description="LysR substrate-binding" evidence="2">
    <location>
        <begin position="4"/>
        <end position="82"/>
    </location>
</feature>
<dbReference type="PANTHER" id="PTHR30537:SF5">
    <property type="entry name" value="HTH-TYPE TRANSCRIPTIONAL ACTIVATOR TTDR-RELATED"/>
    <property type="match status" value="1"/>
</dbReference>
<gene>
    <name evidence="3" type="ORF">GAK30_03619</name>
</gene>
<dbReference type="InterPro" id="IPR058163">
    <property type="entry name" value="LysR-type_TF_proteobact-type"/>
</dbReference>
<protein>
    <recommendedName>
        <fullName evidence="2">LysR substrate-binding domain-containing protein</fullName>
    </recommendedName>
</protein>
<dbReference type="AlphaFoldDB" id="A0A7V8FKS0"/>
<accession>A0A7V8FKS0</accession>
<evidence type="ECO:0000313" key="4">
    <source>
        <dbReference type="Proteomes" id="UP000461670"/>
    </source>
</evidence>
<proteinExistence type="inferred from homology"/>